<feature type="region of interest" description="Disordered" evidence="1">
    <location>
        <begin position="1"/>
        <end position="20"/>
    </location>
</feature>
<dbReference type="AlphaFoldDB" id="A0A6L2MYZ0"/>
<organism evidence="2">
    <name type="scientific">Tanacetum cinerariifolium</name>
    <name type="common">Dalmatian daisy</name>
    <name type="synonym">Chrysanthemum cinerariifolium</name>
    <dbReference type="NCBI Taxonomy" id="118510"/>
    <lineage>
        <taxon>Eukaryota</taxon>
        <taxon>Viridiplantae</taxon>
        <taxon>Streptophyta</taxon>
        <taxon>Embryophyta</taxon>
        <taxon>Tracheophyta</taxon>
        <taxon>Spermatophyta</taxon>
        <taxon>Magnoliopsida</taxon>
        <taxon>eudicotyledons</taxon>
        <taxon>Gunneridae</taxon>
        <taxon>Pentapetalae</taxon>
        <taxon>asterids</taxon>
        <taxon>campanulids</taxon>
        <taxon>Asterales</taxon>
        <taxon>Asteraceae</taxon>
        <taxon>Asteroideae</taxon>
        <taxon>Anthemideae</taxon>
        <taxon>Anthemidinae</taxon>
        <taxon>Tanacetum</taxon>
    </lineage>
</organism>
<protein>
    <submittedName>
        <fullName evidence="2">Uncharacterized protein</fullName>
    </submittedName>
</protein>
<proteinExistence type="predicted"/>
<gene>
    <name evidence="2" type="ORF">Tci_049573</name>
</gene>
<accession>A0A6L2MYZ0</accession>
<name>A0A6L2MYZ0_TANCI</name>
<reference evidence="2" key="1">
    <citation type="journal article" date="2019" name="Sci. Rep.">
        <title>Draft genome of Tanacetum cinerariifolium, the natural source of mosquito coil.</title>
        <authorList>
            <person name="Yamashiro T."/>
            <person name="Shiraishi A."/>
            <person name="Satake H."/>
            <person name="Nakayama K."/>
        </authorList>
    </citation>
    <scope>NUCLEOTIDE SEQUENCE</scope>
</reference>
<dbReference type="EMBL" id="BKCJ010007505">
    <property type="protein sequence ID" value="GEU77595.1"/>
    <property type="molecule type" value="Genomic_DNA"/>
</dbReference>
<comment type="caution">
    <text evidence="2">The sequence shown here is derived from an EMBL/GenBank/DDBJ whole genome shotgun (WGS) entry which is preliminary data.</text>
</comment>
<evidence type="ECO:0000313" key="2">
    <source>
        <dbReference type="EMBL" id="GEU77595.1"/>
    </source>
</evidence>
<dbReference type="PANTHER" id="PTHR45224">
    <property type="entry name" value="OS01G0527900 PROTEIN-RELATED"/>
    <property type="match status" value="1"/>
</dbReference>
<sequence length="181" mass="21326">MIRSGIKFSTYTTRKPRKTTTRASYQNMLTRKWTPTNRDVNKFNSFVLETHVMSGENDDDWMTRVEVLYKRHTVLDFKSNNAWLFLKDKHKWKNPESTLARRNRLRVTDEEIEYFGENALLRPPGVQRIAKSQRSSNSTVSSGSNPTMFQEMMQLQYELDRKAKMEVIERVANARVNLINS</sequence>
<dbReference type="PANTHER" id="PTHR45224:SF16">
    <property type="entry name" value="OS01G0527900 PROTEIN"/>
    <property type="match status" value="1"/>
</dbReference>
<evidence type="ECO:0000256" key="1">
    <source>
        <dbReference type="SAM" id="MobiDB-lite"/>
    </source>
</evidence>